<dbReference type="SUPFAM" id="SSF48264">
    <property type="entry name" value="Cytochrome P450"/>
    <property type="match status" value="1"/>
</dbReference>
<dbReference type="PRINTS" id="PR00463">
    <property type="entry name" value="EP450I"/>
</dbReference>
<evidence type="ECO:0000313" key="6">
    <source>
        <dbReference type="Proteomes" id="UP000323917"/>
    </source>
</evidence>
<sequence>MSPFEGDCQPTRVPLLFKSGRPTLPFPHPWNFQRPIDILDAYFWQADEEIGPGRHNRYLDVPGFPAVLVTRDPGIIRAVLTSTGDREGQFDRDTLPSTGIARATGEDTLLFGNGAMWRKQRKASAAPFGKTALFQVDVFFKFEETFRKTVRQRLLVLRQHLLDTGSPRLQIAVEPEIKALMLELLVDCFFGASIDYQEIRDKYVPALERVIDHIVRDTVTNRLGLPRTVLAKISRSYAQANRDFATFDELTDRVLAARPTGRGLWEKLQTEASDEALRSNIKVFLAGALEATTSFATWAISHLARNEAWQEKVYREVEAMADYSPDQIAAARHLGAVLDETLRLTPSLYFLPRKATAPIRITTSDGREMLIPKNTHILLDVWHANRHEDHWGAATTGFTATEFAPERWEHLSAEKGPSKEHLHFGFGHGPRVCPGKHIGQLEVALVVGVFIKMFRFRALHDENPVKAGVSTKPADGTLVELELREPSSGMTTADEWEMLLKNPSDK</sequence>
<keyword evidence="3 4" id="KW-0479">Metal-binding</keyword>
<dbReference type="RefSeq" id="WP_148073554.1">
    <property type="nucleotide sequence ID" value="NZ_CP042913.1"/>
</dbReference>
<comment type="cofactor">
    <cofactor evidence="1 3">
        <name>heme</name>
        <dbReference type="ChEBI" id="CHEBI:30413"/>
    </cofactor>
</comment>
<keyword evidence="4" id="KW-0560">Oxidoreductase</keyword>
<gene>
    <name evidence="5" type="primary">cypE</name>
    <name evidence="5" type="ORF">Pr1d_22780</name>
</gene>
<dbReference type="InterPro" id="IPR017972">
    <property type="entry name" value="Cyt_P450_CS"/>
</dbReference>
<accession>A0A5B9Q7N2</accession>
<dbReference type="InterPro" id="IPR002401">
    <property type="entry name" value="Cyt_P450_E_grp-I"/>
</dbReference>
<keyword evidence="6" id="KW-1185">Reference proteome</keyword>
<proteinExistence type="inferred from homology"/>
<evidence type="ECO:0000313" key="5">
    <source>
        <dbReference type="EMBL" id="QEG34988.1"/>
    </source>
</evidence>
<dbReference type="InterPro" id="IPR001128">
    <property type="entry name" value="Cyt_P450"/>
</dbReference>
<protein>
    <submittedName>
        <fullName evidence="5">Putative bifunctional P-450/NADPH-P450 reductase 2</fullName>
    </submittedName>
</protein>
<dbReference type="OrthoDB" id="9789468at2"/>
<dbReference type="Gene3D" id="1.10.630.10">
    <property type="entry name" value="Cytochrome P450"/>
    <property type="match status" value="1"/>
</dbReference>
<dbReference type="Proteomes" id="UP000323917">
    <property type="component" value="Chromosome"/>
</dbReference>
<dbReference type="AlphaFoldDB" id="A0A5B9Q7N2"/>
<dbReference type="PRINTS" id="PR00385">
    <property type="entry name" value="P450"/>
</dbReference>
<reference evidence="5 6" key="1">
    <citation type="submission" date="2019-08" db="EMBL/GenBank/DDBJ databases">
        <title>Deep-cultivation of Planctomycetes and their phenomic and genomic characterization uncovers novel biology.</title>
        <authorList>
            <person name="Wiegand S."/>
            <person name="Jogler M."/>
            <person name="Boedeker C."/>
            <person name="Pinto D."/>
            <person name="Vollmers J."/>
            <person name="Rivas-Marin E."/>
            <person name="Kohn T."/>
            <person name="Peeters S.H."/>
            <person name="Heuer A."/>
            <person name="Rast P."/>
            <person name="Oberbeckmann S."/>
            <person name="Bunk B."/>
            <person name="Jeske O."/>
            <person name="Meyerdierks A."/>
            <person name="Storesund J.E."/>
            <person name="Kallscheuer N."/>
            <person name="Luecker S."/>
            <person name="Lage O.M."/>
            <person name="Pohl T."/>
            <person name="Merkel B.J."/>
            <person name="Hornburger P."/>
            <person name="Mueller R.-W."/>
            <person name="Bruemmer F."/>
            <person name="Labrenz M."/>
            <person name="Spormann A.M."/>
            <person name="Op den Camp H."/>
            <person name="Overmann J."/>
            <person name="Amann R."/>
            <person name="Jetten M.S.M."/>
            <person name="Mascher T."/>
            <person name="Medema M.H."/>
            <person name="Devos D.P."/>
            <person name="Kaster A.-K."/>
            <person name="Ovreas L."/>
            <person name="Rohde M."/>
            <person name="Galperin M.Y."/>
            <person name="Jogler C."/>
        </authorList>
    </citation>
    <scope>NUCLEOTIDE SEQUENCE [LARGE SCALE GENOMIC DNA]</scope>
    <source>
        <strain evidence="5 6">Pr1d</strain>
    </source>
</reference>
<dbReference type="GO" id="GO:0004497">
    <property type="term" value="F:monooxygenase activity"/>
    <property type="evidence" value="ECO:0007669"/>
    <property type="project" value="UniProtKB-KW"/>
</dbReference>
<dbReference type="GO" id="GO:0016705">
    <property type="term" value="F:oxidoreductase activity, acting on paired donors, with incorporation or reduction of molecular oxygen"/>
    <property type="evidence" value="ECO:0007669"/>
    <property type="project" value="InterPro"/>
</dbReference>
<dbReference type="KEGG" id="bgok:Pr1d_22780"/>
<dbReference type="InterPro" id="IPR036396">
    <property type="entry name" value="Cyt_P450_sf"/>
</dbReference>
<dbReference type="EMBL" id="CP042913">
    <property type="protein sequence ID" value="QEG34988.1"/>
    <property type="molecule type" value="Genomic_DNA"/>
</dbReference>
<organism evidence="5 6">
    <name type="scientific">Bythopirellula goksoeyrii</name>
    <dbReference type="NCBI Taxonomy" id="1400387"/>
    <lineage>
        <taxon>Bacteria</taxon>
        <taxon>Pseudomonadati</taxon>
        <taxon>Planctomycetota</taxon>
        <taxon>Planctomycetia</taxon>
        <taxon>Pirellulales</taxon>
        <taxon>Lacipirellulaceae</taxon>
        <taxon>Bythopirellula</taxon>
    </lineage>
</organism>
<dbReference type="GO" id="GO:0020037">
    <property type="term" value="F:heme binding"/>
    <property type="evidence" value="ECO:0007669"/>
    <property type="project" value="InterPro"/>
</dbReference>
<dbReference type="Pfam" id="PF00067">
    <property type="entry name" value="p450"/>
    <property type="match status" value="1"/>
</dbReference>
<feature type="binding site" description="axial binding residue" evidence="3">
    <location>
        <position position="433"/>
    </location>
    <ligand>
        <name>heme</name>
        <dbReference type="ChEBI" id="CHEBI:30413"/>
    </ligand>
    <ligandPart>
        <name>Fe</name>
        <dbReference type="ChEBI" id="CHEBI:18248"/>
    </ligandPart>
</feature>
<dbReference type="InterPro" id="IPR050121">
    <property type="entry name" value="Cytochrome_P450_monoxygenase"/>
</dbReference>
<keyword evidence="4" id="KW-0503">Monooxygenase</keyword>
<dbReference type="PANTHER" id="PTHR24305:SF166">
    <property type="entry name" value="CYTOCHROME P450 12A4, MITOCHONDRIAL-RELATED"/>
    <property type="match status" value="1"/>
</dbReference>
<dbReference type="GO" id="GO:0005506">
    <property type="term" value="F:iron ion binding"/>
    <property type="evidence" value="ECO:0007669"/>
    <property type="project" value="InterPro"/>
</dbReference>
<evidence type="ECO:0000256" key="4">
    <source>
        <dbReference type="RuleBase" id="RU000461"/>
    </source>
</evidence>
<keyword evidence="3 4" id="KW-0408">Iron</keyword>
<dbReference type="PANTHER" id="PTHR24305">
    <property type="entry name" value="CYTOCHROME P450"/>
    <property type="match status" value="1"/>
</dbReference>
<name>A0A5B9Q7N2_9BACT</name>
<evidence type="ECO:0000256" key="3">
    <source>
        <dbReference type="PIRSR" id="PIRSR602401-1"/>
    </source>
</evidence>
<dbReference type="PROSITE" id="PS00086">
    <property type="entry name" value="CYTOCHROME_P450"/>
    <property type="match status" value="1"/>
</dbReference>
<dbReference type="CDD" id="cd00302">
    <property type="entry name" value="cytochrome_P450"/>
    <property type="match status" value="1"/>
</dbReference>
<evidence type="ECO:0000256" key="2">
    <source>
        <dbReference type="ARBA" id="ARBA00010617"/>
    </source>
</evidence>
<comment type="similarity">
    <text evidence="2 4">Belongs to the cytochrome P450 family.</text>
</comment>
<keyword evidence="3 4" id="KW-0349">Heme</keyword>
<evidence type="ECO:0000256" key="1">
    <source>
        <dbReference type="ARBA" id="ARBA00001971"/>
    </source>
</evidence>